<dbReference type="RefSeq" id="WP_092738883.1">
    <property type="nucleotide sequence ID" value="NZ_FNOV01000004.1"/>
</dbReference>
<dbReference type="AlphaFoldDB" id="A0A1H3FQN6"/>
<dbReference type="Proteomes" id="UP000199249">
    <property type="component" value="Unassembled WGS sequence"/>
</dbReference>
<dbReference type="EMBL" id="FNOV01000004">
    <property type="protein sequence ID" value="SDX93230.1"/>
    <property type="molecule type" value="Genomic_DNA"/>
</dbReference>
<feature type="transmembrane region" description="Helical" evidence="1">
    <location>
        <begin position="148"/>
        <end position="167"/>
    </location>
</feature>
<keyword evidence="4" id="KW-1185">Reference proteome</keyword>
<protein>
    <submittedName>
        <fullName evidence="3">Uncharacterized protein</fullName>
    </submittedName>
</protein>
<evidence type="ECO:0000256" key="2">
    <source>
        <dbReference type="SAM" id="SignalP"/>
    </source>
</evidence>
<evidence type="ECO:0000313" key="4">
    <source>
        <dbReference type="Proteomes" id="UP000199249"/>
    </source>
</evidence>
<accession>A0A1H3FQN6</accession>
<gene>
    <name evidence="3" type="ORF">SAMN04488069_104185</name>
</gene>
<keyword evidence="1" id="KW-1133">Transmembrane helix</keyword>
<reference evidence="4" key="1">
    <citation type="submission" date="2016-10" db="EMBL/GenBank/DDBJ databases">
        <authorList>
            <person name="Varghese N."/>
            <person name="Submissions S."/>
        </authorList>
    </citation>
    <scope>NUCLEOTIDE SEQUENCE [LARGE SCALE GENOMIC DNA]</scope>
    <source>
        <strain evidence="4">CGMCC 1.8975</strain>
    </source>
</reference>
<sequence>MMRNAIVTSLLACSVLAGCQSARFVPTLPRVSEYGAARTQPADAPQLPAKPADELVLSAALPGPESGNGATQETRLLSLGGNNARYVQVAPLFAAPDTALNKLLPLPPVRPADSFTTAVNVVGGIVVAGGIGSGVAAFNSDKDLSAGLSRLLIGVVLLVVGATMLFFRGKNSRRRQAQKNR</sequence>
<organism evidence="3 4">
    <name type="scientific">Hymenobacter psychrophilus</name>
    <dbReference type="NCBI Taxonomy" id="651662"/>
    <lineage>
        <taxon>Bacteria</taxon>
        <taxon>Pseudomonadati</taxon>
        <taxon>Bacteroidota</taxon>
        <taxon>Cytophagia</taxon>
        <taxon>Cytophagales</taxon>
        <taxon>Hymenobacteraceae</taxon>
        <taxon>Hymenobacter</taxon>
    </lineage>
</organism>
<keyword evidence="1" id="KW-0472">Membrane</keyword>
<dbReference type="OrthoDB" id="9872856at2"/>
<feature type="chain" id="PRO_5011547158" evidence="2">
    <location>
        <begin position="18"/>
        <end position="181"/>
    </location>
</feature>
<keyword evidence="1" id="KW-0812">Transmembrane</keyword>
<evidence type="ECO:0000256" key="1">
    <source>
        <dbReference type="SAM" id="Phobius"/>
    </source>
</evidence>
<keyword evidence="2" id="KW-0732">Signal</keyword>
<dbReference type="PROSITE" id="PS51257">
    <property type="entry name" value="PROKAR_LIPOPROTEIN"/>
    <property type="match status" value="1"/>
</dbReference>
<proteinExistence type="predicted"/>
<evidence type="ECO:0000313" key="3">
    <source>
        <dbReference type="EMBL" id="SDX93230.1"/>
    </source>
</evidence>
<name>A0A1H3FQN6_9BACT</name>
<feature type="signal peptide" evidence="2">
    <location>
        <begin position="1"/>
        <end position="17"/>
    </location>
</feature>